<keyword evidence="5" id="KW-1185">Reference proteome</keyword>
<dbReference type="PANTHER" id="PTHR11839">
    <property type="entry name" value="UDP/ADP-SUGAR PYROPHOSPHATASE"/>
    <property type="match status" value="1"/>
</dbReference>
<dbReference type="SUPFAM" id="SSF55811">
    <property type="entry name" value="Nudix"/>
    <property type="match status" value="1"/>
</dbReference>
<dbReference type="RefSeq" id="WP_078807999.1">
    <property type="nucleotide sequence ID" value="NZ_FUXI01000026.1"/>
</dbReference>
<protein>
    <submittedName>
        <fullName evidence="4">ADP-ribose pyrophosphatase</fullName>
    </submittedName>
</protein>
<dbReference type="GO" id="GO:0019693">
    <property type="term" value="P:ribose phosphate metabolic process"/>
    <property type="evidence" value="ECO:0007669"/>
    <property type="project" value="TreeGrafter"/>
</dbReference>
<accession>A0A1T4Q6J5</accession>
<proteinExistence type="predicted"/>
<evidence type="ECO:0000313" key="5">
    <source>
        <dbReference type="Proteomes" id="UP000190328"/>
    </source>
</evidence>
<dbReference type="InterPro" id="IPR000086">
    <property type="entry name" value="NUDIX_hydrolase_dom"/>
</dbReference>
<dbReference type="Proteomes" id="UP000190328">
    <property type="component" value="Unassembled WGS sequence"/>
</dbReference>
<dbReference type="Gene3D" id="3.90.79.10">
    <property type="entry name" value="Nucleoside Triphosphate Pyrophosphohydrolase"/>
    <property type="match status" value="1"/>
</dbReference>
<comment type="cofactor">
    <cofactor evidence="1">
        <name>Mg(2+)</name>
        <dbReference type="ChEBI" id="CHEBI:18420"/>
    </cofactor>
</comment>
<evidence type="ECO:0000259" key="3">
    <source>
        <dbReference type="PROSITE" id="PS51462"/>
    </source>
</evidence>
<evidence type="ECO:0000256" key="1">
    <source>
        <dbReference type="ARBA" id="ARBA00001946"/>
    </source>
</evidence>
<reference evidence="4 5" key="1">
    <citation type="submission" date="2017-02" db="EMBL/GenBank/DDBJ databases">
        <authorList>
            <person name="Peterson S.W."/>
        </authorList>
    </citation>
    <scope>NUCLEOTIDE SEQUENCE [LARGE SCALE GENOMIC DNA]</scope>
    <source>
        <strain evidence="4 5">ATCC BAA-1030</strain>
    </source>
</reference>
<dbReference type="GO" id="GO:0016787">
    <property type="term" value="F:hydrolase activity"/>
    <property type="evidence" value="ECO:0007669"/>
    <property type="project" value="UniProtKB-KW"/>
</dbReference>
<dbReference type="FunFam" id="3.90.79.10:FF:000024">
    <property type="entry name" value="ADP-ribose pyrophosphatase"/>
    <property type="match status" value="1"/>
</dbReference>
<name>A0A1T4Q6J5_9ENTE</name>
<dbReference type="CDD" id="cd03424">
    <property type="entry name" value="NUDIX_ADPRase_Nudt5_UGPPase_Nudt14"/>
    <property type="match status" value="1"/>
</dbReference>
<dbReference type="STRING" id="263852.SAMN02745116_02080"/>
<dbReference type="PROSITE" id="PS51462">
    <property type="entry name" value="NUDIX"/>
    <property type="match status" value="1"/>
</dbReference>
<sequence length="191" mass="22181">MKELKDFEEKTIEREEIFDGFVIKVARDTVELPNNLGTAKRELVFHPGGVTVIPITPEGKIVLVKQFRKPLEKVILEIPAGKIEPDEYDDLENAAKRELEEETGYKANTFEKLTEVYLSVGFCDELLRFYVATDLEKVENPRPKDEDEILELYELTYEEAKQAEREGLICDSKTVMALMYWEIWRLQGKMS</sequence>
<dbReference type="PANTHER" id="PTHR11839:SF18">
    <property type="entry name" value="NUDIX HYDROLASE DOMAIN-CONTAINING PROTEIN"/>
    <property type="match status" value="1"/>
</dbReference>
<keyword evidence="2" id="KW-0378">Hydrolase</keyword>
<organism evidence="4 5">
    <name type="scientific">Pilibacter termitis</name>
    <dbReference type="NCBI Taxonomy" id="263852"/>
    <lineage>
        <taxon>Bacteria</taxon>
        <taxon>Bacillati</taxon>
        <taxon>Bacillota</taxon>
        <taxon>Bacilli</taxon>
        <taxon>Lactobacillales</taxon>
        <taxon>Enterococcaceae</taxon>
        <taxon>Pilibacter</taxon>
    </lineage>
</organism>
<dbReference type="AlphaFoldDB" id="A0A1T4Q6J5"/>
<dbReference type="GO" id="GO:0005829">
    <property type="term" value="C:cytosol"/>
    <property type="evidence" value="ECO:0007669"/>
    <property type="project" value="TreeGrafter"/>
</dbReference>
<evidence type="ECO:0000313" key="4">
    <source>
        <dbReference type="EMBL" id="SJZ99403.1"/>
    </source>
</evidence>
<gene>
    <name evidence="4" type="ORF">SAMN02745116_02080</name>
</gene>
<dbReference type="Pfam" id="PF00293">
    <property type="entry name" value="NUDIX"/>
    <property type="match status" value="1"/>
</dbReference>
<dbReference type="OrthoDB" id="9806150at2"/>
<feature type="domain" description="Nudix hydrolase" evidence="3">
    <location>
        <begin position="45"/>
        <end position="177"/>
    </location>
</feature>
<dbReference type="GO" id="GO:0006753">
    <property type="term" value="P:nucleoside phosphate metabolic process"/>
    <property type="evidence" value="ECO:0007669"/>
    <property type="project" value="TreeGrafter"/>
</dbReference>
<dbReference type="EMBL" id="FUXI01000026">
    <property type="protein sequence ID" value="SJZ99403.1"/>
    <property type="molecule type" value="Genomic_DNA"/>
</dbReference>
<evidence type="ECO:0000256" key="2">
    <source>
        <dbReference type="ARBA" id="ARBA00022801"/>
    </source>
</evidence>
<dbReference type="InterPro" id="IPR015797">
    <property type="entry name" value="NUDIX_hydrolase-like_dom_sf"/>
</dbReference>